<reference evidence="1 2" key="1">
    <citation type="submission" date="2020-10" db="EMBL/GenBank/DDBJ databases">
        <authorList>
            <person name="Castelo-Branco R."/>
            <person name="Eusebio N."/>
            <person name="Adriana R."/>
            <person name="Vieira A."/>
            <person name="Brugerolle De Fraissinette N."/>
            <person name="Rezende De Castro R."/>
            <person name="Schneider M.P."/>
            <person name="Vasconcelos V."/>
            <person name="Leao P.N."/>
        </authorList>
    </citation>
    <scope>NUCLEOTIDE SEQUENCE [LARGE SCALE GENOMIC DNA]</scope>
    <source>
        <strain evidence="1 2">LEGE 00031</strain>
    </source>
</reference>
<comment type="caution">
    <text evidence="1">The sequence shown here is derived from an EMBL/GenBank/DDBJ whole genome shotgun (WGS) entry which is preliminary data.</text>
</comment>
<protein>
    <submittedName>
        <fullName evidence="1">Uncharacterized protein</fullName>
    </submittedName>
</protein>
<organism evidence="1 2">
    <name type="scientific">Synechocystis salina LEGE 00031</name>
    <dbReference type="NCBI Taxonomy" id="1828736"/>
    <lineage>
        <taxon>Bacteria</taxon>
        <taxon>Bacillati</taxon>
        <taxon>Cyanobacteriota</taxon>
        <taxon>Cyanophyceae</taxon>
        <taxon>Synechococcales</taxon>
        <taxon>Merismopediaceae</taxon>
        <taxon>Synechocystis</taxon>
    </lineage>
</organism>
<dbReference type="RefSeq" id="WP_194021279.1">
    <property type="nucleotide sequence ID" value="NZ_JADEVV010000083.1"/>
</dbReference>
<gene>
    <name evidence="1" type="ORF">IQ217_18165</name>
</gene>
<dbReference type="Proteomes" id="UP000658720">
    <property type="component" value="Unassembled WGS sequence"/>
</dbReference>
<proteinExistence type="predicted"/>
<keyword evidence="2" id="KW-1185">Reference proteome</keyword>
<dbReference type="EMBL" id="JADEVV010000083">
    <property type="protein sequence ID" value="MBE9255721.1"/>
    <property type="molecule type" value="Genomic_DNA"/>
</dbReference>
<evidence type="ECO:0000313" key="2">
    <source>
        <dbReference type="Proteomes" id="UP000658720"/>
    </source>
</evidence>
<accession>A0ABR9VWJ4</accession>
<name>A0ABR9VWJ4_9SYNC</name>
<sequence>MVIPTLKAPNRNGRASIIVNAKVKQEGRLIAASPVTERMVNALKEAIAGCSPETIIETVAVASLWSDQAQQQTQMGGRIYCPLTIQLPRWLDFPGQNIYQACQEINARRQWVSQQLNLPLCSDANWLGDHWLPIIVTANGIQFLPLIYEGMMPNAYEMVSWDLPPYQRYQNGLENLAQALVKELKAPPAVYLLQFSLAQGLLFDRLWPFPAAPAIATINHGHANLYTYHWCCLNNLPLPTSLGDRQPQQLLSL</sequence>
<evidence type="ECO:0000313" key="1">
    <source>
        <dbReference type="EMBL" id="MBE9255721.1"/>
    </source>
</evidence>